<sequence length="14" mass="1643">MSFKALLPAYFINK</sequence>
<evidence type="ECO:0000313" key="1">
    <source>
        <dbReference type="EMBL" id="JAD55272.1"/>
    </source>
</evidence>
<reference evidence="1" key="1">
    <citation type="submission" date="2014-09" db="EMBL/GenBank/DDBJ databases">
        <authorList>
            <person name="Magalhaes I.L.F."/>
            <person name="Oliveira U."/>
            <person name="Santos F.R."/>
            <person name="Vidigal T.H.D.A."/>
            <person name="Brescovit A.D."/>
            <person name="Santos A.J."/>
        </authorList>
    </citation>
    <scope>NUCLEOTIDE SEQUENCE</scope>
    <source>
        <tissue evidence="1">Shoot tissue taken approximately 20 cm above the soil surface</tissue>
    </source>
</reference>
<protein>
    <submittedName>
        <fullName evidence="1">Uncharacterized protein</fullName>
    </submittedName>
</protein>
<dbReference type="EMBL" id="GBRH01242623">
    <property type="protein sequence ID" value="JAD55272.1"/>
    <property type="molecule type" value="Transcribed_RNA"/>
</dbReference>
<proteinExistence type="predicted"/>
<name>A0A0A9B7J2_ARUDO</name>
<reference evidence="1" key="2">
    <citation type="journal article" date="2015" name="Data Brief">
        <title>Shoot transcriptome of the giant reed, Arundo donax.</title>
        <authorList>
            <person name="Barrero R.A."/>
            <person name="Guerrero F.D."/>
            <person name="Moolhuijzen P."/>
            <person name="Goolsby J.A."/>
            <person name="Tidwell J."/>
            <person name="Bellgard S.E."/>
            <person name="Bellgard M.I."/>
        </authorList>
    </citation>
    <scope>NUCLEOTIDE SEQUENCE</scope>
    <source>
        <tissue evidence="1">Shoot tissue taken approximately 20 cm above the soil surface</tissue>
    </source>
</reference>
<organism evidence="1">
    <name type="scientific">Arundo donax</name>
    <name type="common">Giant reed</name>
    <name type="synonym">Donax arundinaceus</name>
    <dbReference type="NCBI Taxonomy" id="35708"/>
    <lineage>
        <taxon>Eukaryota</taxon>
        <taxon>Viridiplantae</taxon>
        <taxon>Streptophyta</taxon>
        <taxon>Embryophyta</taxon>
        <taxon>Tracheophyta</taxon>
        <taxon>Spermatophyta</taxon>
        <taxon>Magnoliopsida</taxon>
        <taxon>Liliopsida</taxon>
        <taxon>Poales</taxon>
        <taxon>Poaceae</taxon>
        <taxon>PACMAD clade</taxon>
        <taxon>Arundinoideae</taxon>
        <taxon>Arundineae</taxon>
        <taxon>Arundo</taxon>
    </lineage>
</organism>
<accession>A0A0A9B7J2</accession>